<dbReference type="SMART" id="SM00091">
    <property type="entry name" value="PAS"/>
    <property type="match status" value="1"/>
</dbReference>
<keyword evidence="4" id="KW-0808">Transferase</keyword>
<evidence type="ECO:0000256" key="1">
    <source>
        <dbReference type="ARBA" id="ARBA00000085"/>
    </source>
</evidence>
<keyword evidence="7 12" id="KW-0067">ATP-binding</keyword>
<keyword evidence="13" id="KW-1185">Reference proteome</keyword>
<dbReference type="Gene3D" id="1.10.287.130">
    <property type="match status" value="1"/>
</dbReference>
<dbReference type="InterPro" id="IPR036097">
    <property type="entry name" value="HisK_dim/P_sf"/>
</dbReference>
<dbReference type="SUPFAM" id="SSF47384">
    <property type="entry name" value="Homodimeric domain of signal transducing histidine kinase"/>
    <property type="match status" value="1"/>
</dbReference>
<comment type="caution">
    <text evidence="12">The sequence shown here is derived from an EMBL/GenBank/DDBJ whole genome shotgun (WGS) entry which is preliminary data.</text>
</comment>
<dbReference type="EC" id="2.7.13.3" evidence="2"/>
<dbReference type="Gene3D" id="3.30.450.20">
    <property type="entry name" value="PAS domain"/>
    <property type="match status" value="1"/>
</dbReference>
<name>A0A9X3RDK9_9BACL</name>
<dbReference type="PRINTS" id="PR00344">
    <property type="entry name" value="BCTRLSENSOR"/>
</dbReference>
<sequence>MFIDKMTEMFDFLYKDEKNPVILFENGKGIIKMNNKAQEFFSNHHPEEIANQMDKTSSEKWRAFLKNATLYNHSKSQIYLDNLENRKMHYELEGCYNQLSDQYIIRFRQTLEKFVNHHHCAESINYKALFKNAPDGMILTNFEGIIVDANLKVETLFEVSLDEVIGRNSKIIFERIPHSYTESKKFLETLFLRGNAKMVLSKIDANGEPKNYHFTSVFDENLEMYITLIRDDTENFALKRQIEHFKSLSTLGQMAASIAHEVRNPLTSLKGFIQLLTNQVTEQGHQYLEIVNSELTRMESILNEFLVLSKPTTRSFNMISVSSIITEIVHFMQPQGVLQNIELEFITWEKDADLIWGDAYELKKVFMNILKNCMEVMPHGGKVILTQTLRDDNQVWISVKDQGVGMTPEQLHQIFLPFYTSKEHGTGLGLAHAMQTIKNHGGSIEVESERSKGTTFHIILPIYQSAQRKEKTSHDQRHTKSFREVISSN</sequence>
<dbReference type="InterPro" id="IPR035965">
    <property type="entry name" value="PAS-like_dom_sf"/>
</dbReference>
<dbReference type="SMART" id="SM00388">
    <property type="entry name" value="HisKA"/>
    <property type="match status" value="1"/>
</dbReference>
<dbReference type="NCBIfam" id="TIGR00229">
    <property type="entry name" value="sensory_box"/>
    <property type="match status" value="1"/>
</dbReference>
<dbReference type="InterPro" id="IPR000014">
    <property type="entry name" value="PAS"/>
</dbReference>
<feature type="compositionally biased region" description="Basic and acidic residues" evidence="9">
    <location>
        <begin position="467"/>
        <end position="483"/>
    </location>
</feature>
<accession>A0A9X3RDK9</accession>
<dbReference type="GO" id="GO:0005524">
    <property type="term" value="F:ATP binding"/>
    <property type="evidence" value="ECO:0007669"/>
    <property type="project" value="UniProtKB-KW"/>
</dbReference>
<protein>
    <recommendedName>
        <fullName evidence="2">histidine kinase</fullName>
        <ecNumber evidence="2">2.7.13.3</ecNumber>
    </recommendedName>
</protein>
<dbReference type="EMBL" id="JAMKBJ010000003">
    <property type="protein sequence ID" value="MCZ8536507.1"/>
    <property type="molecule type" value="Genomic_DNA"/>
</dbReference>
<dbReference type="CDD" id="cd00082">
    <property type="entry name" value="HisKA"/>
    <property type="match status" value="1"/>
</dbReference>
<keyword evidence="5" id="KW-0547">Nucleotide-binding</keyword>
<dbReference type="Proteomes" id="UP001152173">
    <property type="component" value="Unassembled WGS sequence"/>
</dbReference>
<dbReference type="SMART" id="SM00387">
    <property type="entry name" value="HATPase_c"/>
    <property type="match status" value="1"/>
</dbReference>
<evidence type="ECO:0000256" key="3">
    <source>
        <dbReference type="ARBA" id="ARBA00022553"/>
    </source>
</evidence>
<dbReference type="InterPro" id="IPR003661">
    <property type="entry name" value="HisK_dim/P_dom"/>
</dbReference>
<dbReference type="InterPro" id="IPR003594">
    <property type="entry name" value="HATPase_dom"/>
</dbReference>
<evidence type="ECO:0000256" key="6">
    <source>
        <dbReference type="ARBA" id="ARBA00022777"/>
    </source>
</evidence>
<proteinExistence type="predicted"/>
<keyword evidence="6" id="KW-0418">Kinase</keyword>
<comment type="catalytic activity">
    <reaction evidence="1">
        <text>ATP + protein L-histidine = ADP + protein N-phospho-L-histidine.</text>
        <dbReference type="EC" id="2.7.13.3"/>
    </reaction>
</comment>
<evidence type="ECO:0000256" key="2">
    <source>
        <dbReference type="ARBA" id="ARBA00012438"/>
    </source>
</evidence>
<evidence type="ECO:0000256" key="8">
    <source>
        <dbReference type="ARBA" id="ARBA00023012"/>
    </source>
</evidence>
<dbReference type="AlphaFoldDB" id="A0A9X3RDK9"/>
<dbReference type="Pfam" id="PF02518">
    <property type="entry name" value="HATPase_c"/>
    <property type="match status" value="1"/>
</dbReference>
<dbReference type="InterPro" id="IPR004358">
    <property type="entry name" value="Sig_transdc_His_kin-like_C"/>
</dbReference>
<dbReference type="SUPFAM" id="SSF55785">
    <property type="entry name" value="PYP-like sensor domain (PAS domain)"/>
    <property type="match status" value="1"/>
</dbReference>
<dbReference type="InterPro" id="IPR013767">
    <property type="entry name" value="PAS_fold"/>
</dbReference>
<dbReference type="Gene3D" id="3.30.565.10">
    <property type="entry name" value="Histidine kinase-like ATPase, C-terminal domain"/>
    <property type="match status" value="1"/>
</dbReference>
<keyword evidence="3" id="KW-0597">Phosphoprotein</keyword>
<feature type="region of interest" description="Disordered" evidence="9">
    <location>
        <begin position="467"/>
        <end position="489"/>
    </location>
</feature>
<dbReference type="CDD" id="cd00130">
    <property type="entry name" value="PAS"/>
    <property type="match status" value="1"/>
</dbReference>
<dbReference type="PROSITE" id="PS50112">
    <property type="entry name" value="PAS"/>
    <property type="match status" value="1"/>
</dbReference>
<feature type="domain" description="PAS" evidence="11">
    <location>
        <begin position="122"/>
        <end position="176"/>
    </location>
</feature>
<dbReference type="PANTHER" id="PTHR43065:SF10">
    <property type="entry name" value="PEROXIDE STRESS-ACTIVATED HISTIDINE KINASE MAK3"/>
    <property type="match status" value="1"/>
</dbReference>
<organism evidence="12 13">
    <name type="scientific">Paenisporosarcina quisquiliarum</name>
    <dbReference type="NCBI Taxonomy" id="365346"/>
    <lineage>
        <taxon>Bacteria</taxon>
        <taxon>Bacillati</taxon>
        <taxon>Bacillota</taxon>
        <taxon>Bacilli</taxon>
        <taxon>Bacillales</taxon>
        <taxon>Caryophanaceae</taxon>
        <taxon>Paenisporosarcina</taxon>
    </lineage>
</organism>
<dbReference type="Pfam" id="PF00989">
    <property type="entry name" value="PAS"/>
    <property type="match status" value="1"/>
</dbReference>
<evidence type="ECO:0000313" key="13">
    <source>
        <dbReference type="Proteomes" id="UP001152173"/>
    </source>
</evidence>
<dbReference type="InterPro" id="IPR036890">
    <property type="entry name" value="HATPase_C_sf"/>
</dbReference>
<reference evidence="12" key="1">
    <citation type="submission" date="2022-05" db="EMBL/GenBank/DDBJ databases">
        <authorList>
            <person name="Colautti A."/>
            <person name="Iacumin L."/>
        </authorList>
    </citation>
    <scope>NUCLEOTIDE SEQUENCE</scope>
    <source>
        <strain evidence="12">SK 55</strain>
    </source>
</reference>
<dbReference type="Pfam" id="PF00512">
    <property type="entry name" value="HisKA"/>
    <property type="match status" value="1"/>
</dbReference>
<evidence type="ECO:0000256" key="9">
    <source>
        <dbReference type="SAM" id="MobiDB-lite"/>
    </source>
</evidence>
<dbReference type="PROSITE" id="PS50109">
    <property type="entry name" value="HIS_KIN"/>
    <property type="match status" value="1"/>
</dbReference>
<evidence type="ECO:0000259" key="10">
    <source>
        <dbReference type="PROSITE" id="PS50109"/>
    </source>
</evidence>
<keyword evidence="8" id="KW-0902">Two-component regulatory system</keyword>
<evidence type="ECO:0000256" key="7">
    <source>
        <dbReference type="ARBA" id="ARBA00022840"/>
    </source>
</evidence>
<dbReference type="GO" id="GO:0006355">
    <property type="term" value="P:regulation of DNA-templated transcription"/>
    <property type="evidence" value="ECO:0007669"/>
    <property type="project" value="InterPro"/>
</dbReference>
<evidence type="ECO:0000313" key="12">
    <source>
        <dbReference type="EMBL" id="MCZ8536507.1"/>
    </source>
</evidence>
<dbReference type="GO" id="GO:0000155">
    <property type="term" value="F:phosphorelay sensor kinase activity"/>
    <property type="evidence" value="ECO:0007669"/>
    <property type="project" value="InterPro"/>
</dbReference>
<dbReference type="InterPro" id="IPR005467">
    <property type="entry name" value="His_kinase_dom"/>
</dbReference>
<dbReference type="PANTHER" id="PTHR43065">
    <property type="entry name" value="SENSOR HISTIDINE KINASE"/>
    <property type="match status" value="1"/>
</dbReference>
<evidence type="ECO:0000256" key="4">
    <source>
        <dbReference type="ARBA" id="ARBA00022679"/>
    </source>
</evidence>
<evidence type="ECO:0000259" key="11">
    <source>
        <dbReference type="PROSITE" id="PS50112"/>
    </source>
</evidence>
<evidence type="ECO:0000256" key="5">
    <source>
        <dbReference type="ARBA" id="ARBA00022741"/>
    </source>
</evidence>
<gene>
    <name evidence="12" type="ORF">M9R32_04840</name>
</gene>
<feature type="domain" description="Histidine kinase" evidence="10">
    <location>
        <begin position="257"/>
        <end position="464"/>
    </location>
</feature>
<dbReference type="RefSeq" id="WP_269925607.1">
    <property type="nucleotide sequence ID" value="NZ_JAMKBJ010000003.1"/>
</dbReference>
<dbReference type="SUPFAM" id="SSF55874">
    <property type="entry name" value="ATPase domain of HSP90 chaperone/DNA topoisomerase II/histidine kinase"/>
    <property type="match status" value="1"/>
</dbReference>